<dbReference type="PANTHER" id="PTHR23176">
    <property type="entry name" value="RHO/RAC/CDC GTPASE-ACTIVATING PROTEIN"/>
    <property type="match status" value="1"/>
</dbReference>
<feature type="domain" description="WW" evidence="4">
    <location>
        <begin position="113"/>
        <end position="146"/>
    </location>
</feature>
<name>A0A9P5SS39_9FUNG</name>
<protein>
    <submittedName>
        <fullName evidence="6">Rho GTPase-activating protein 21</fullName>
    </submittedName>
</protein>
<feature type="compositionally biased region" description="Low complexity" evidence="2">
    <location>
        <begin position="238"/>
        <end position="252"/>
    </location>
</feature>
<dbReference type="PANTHER" id="PTHR23176:SF129">
    <property type="entry name" value="RHO GTPASE ACTIVATING PROTEIN AT 16F, ISOFORM E-RELATED"/>
    <property type="match status" value="1"/>
</dbReference>
<dbReference type="CDD" id="cd00159">
    <property type="entry name" value="RhoGAP"/>
    <property type="match status" value="1"/>
</dbReference>
<evidence type="ECO:0000259" key="3">
    <source>
        <dbReference type="PROSITE" id="PS50003"/>
    </source>
</evidence>
<feature type="region of interest" description="Disordered" evidence="2">
    <location>
        <begin position="841"/>
        <end position="898"/>
    </location>
</feature>
<feature type="domain" description="WW" evidence="4">
    <location>
        <begin position="172"/>
        <end position="205"/>
    </location>
</feature>
<feature type="compositionally biased region" description="Basic and acidic residues" evidence="2">
    <location>
        <begin position="884"/>
        <end position="898"/>
    </location>
</feature>
<feature type="non-terminal residue" evidence="6">
    <location>
        <position position="1"/>
    </location>
</feature>
<proteinExistence type="predicted"/>
<feature type="compositionally biased region" description="Acidic residues" evidence="2">
    <location>
        <begin position="841"/>
        <end position="851"/>
    </location>
</feature>
<feature type="compositionally biased region" description="Polar residues" evidence="2">
    <location>
        <begin position="552"/>
        <end position="563"/>
    </location>
</feature>
<evidence type="ECO:0000256" key="1">
    <source>
        <dbReference type="ARBA" id="ARBA00022468"/>
    </source>
</evidence>
<dbReference type="Gene3D" id="1.10.555.10">
    <property type="entry name" value="Rho GTPase activation protein"/>
    <property type="match status" value="1"/>
</dbReference>
<dbReference type="SMART" id="SM00233">
    <property type="entry name" value="PH"/>
    <property type="match status" value="1"/>
</dbReference>
<feature type="compositionally biased region" description="Low complexity" evidence="2">
    <location>
        <begin position="564"/>
        <end position="576"/>
    </location>
</feature>
<dbReference type="SMART" id="SM00324">
    <property type="entry name" value="RhoGAP"/>
    <property type="match status" value="1"/>
</dbReference>
<feature type="compositionally biased region" description="Basic and acidic residues" evidence="2">
    <location>
        <begin position="598"/>
        <end position="640"/>
    </location>
</feature>
<feature type="domain" description="PH" evidence="3">
    <location>
        <begin position="293"/>
        <end position="421"/>
    </location>
</feature>
<dbReference type="PROSITE" id="PS50020">
    <property type="entry name" value="WW_DOMAIN_2"/>
    <property type="match status" value="2"/>
</dbReference>
<dbReference type="InterPro" id="IPR000198">
    <property type="entry name" value="RhoGAP_dom"/>
</dbReference>
<dbReference type="InterPro" id="IPR008936">
    <property type="entry name" value="Rho_GTPase_activation_prot"/>
</dbReference>
<feature type="region of interest" description="Disordered" evidence="2">
    <location>
        <begin position="75"/>
        <end position="119"/>
    </location>
</feature>
<accession>A0A9P5SS39</accession>
<feature type="compositionally biased region" description="Basic and acidic residues" evidence="2">
    <location>
        <begin position="497"/>
        <end position="519"/>
    </location>
</feature>
<dbReference type="InterPro" id="IPR050729">
    <property type="entry name" value="Rho-GAP"/>
</dbReference>
<gene>
    <name evidence="6" type="primary">ARHGAP21</name>
    <name evidence="6" type="ORF">BG006_008495</name>
</gene>
<dbReference type="SUPFAM" id="SSF50729">
    <property type="entry name" value="PH domain-like"/>
    <property type="match status" value="1"/>
</dbReference>
<dbReference type="Gene3D" id="2.20.70.10">
    <property type="match status" value="2"/>
</dbReference>
<feature type="region of interest" description="Disordered" evidence="2">
    <location>
        <begin position="179"/>
        <end position="264"/>
    </location>
</feature>
<dbReference type="InterPro" id="IPR011993">
    <property type="entry name" value="PH-like_dom_sf"/>
</dbReference>
<dbReference type="Proteomes" id="UP000696485">
    <property type="component" value="Unassembled WGS sequence"/>
</dbReference>
<dbReference type="InterPro" id="IPR036020">
    <property type="entry name" value="WW_dom_sf"/>
</dbReference>
<dbReference type="Gene3D" id="2.30.29.30">
    <property type="entry name" value="Pleckstrin-homology domain (PH domain)/Phosphotyrosine-binding domain (PTB)"/>
    <property type="match status" value="1"/>
</dbReference>
<dbReference type="GO" id="GO:0005096">
    <property type="term" value="F:GTPase activator activity"/>
    <property type="evidence" value="ECO:0007669"/>
    <property type="project" value="UniProtKB-KW"/>
</dbReference>
<reference evidence="6" key="1">
    <citation type="journal article" date="2020" name="Fungal Divers.">
        <title>Resolving the Mortierellaceae phylogeny through synthesis of multi-gene phylogenetics and phylogenomics.</title>
        <authorList>
            <person name="Vandepol N."/>
            <person name="Liber J."/>
            <person name="Desiro A."/>
            <person name="Na H."/>
            <person name="Kennedy M."/>
            <person name="Barry K."/>
            <person name="Grigoriev I.V."/>
            <person name="Miller A.N."/>
            <person name="O'Donnell K."/>
            <person name="Stajich J.E."/>
            <person name="Bonito G."/>
        </authorList>
    </citation>
    <scope>NUCLEOTIDE SEQUENCE</scope>
    <source>
        <strain evidence="6">NVP1</strain>
    </source>
</reference>
<dbReference type="SUPFAM" id="SSF48350">
    <property type="entry name" value="GTPase activation domain, GAP"/>
    <property type="match status" value="1"/>
</dbReference>
<dbReference type="InterPro" id="IPR001202">
    <property type="entry name" value="WW_dom"/>
</dbReference>
<feature type="region of interest" description="Disordered" evidence="2">
    <location>
        <begin position="446"/>
        <end position="644"/>
    </location>
</feature>
<dbReference type="PROSITE" id="PS50238">
    <property type="entry name" value="RHOGAP"/>
    <property type="match status" value="1"/>
</dbReference>
<feature type="compositionally biased region" description="Polar residues" evidence="2">
    <location>
        <begin position="588"/>
        <end position="597"/>
    </location>
</feature>
<dbReference type="AlphaFoldDB" id="A0A9P5SS39"/>
<dbReference type="EMBL" id="JAAAUY010000058">
    <property type="protein sequence ID" value="KAF9336476.1"/>
    <property type="molecule type" value="Genomic_DNA"/>
</dbReference>
<evidence type="ECO:0000313" key="7">
    <source>
        <dbReference type="Proteomes" id="UP000696485"/>
    </source>
</evidence>
<keyword evidence="1" id="KW-0343">GTPase activation</keyword>
<feature type="compositionally biased region" description="Basic and acidic residues" evidence="2">
    <location>
        <begin position="537"/>
        <end position="550"/>
    </location>
</feature>
<organism evidence="6 7">
    <name type="scientific">Podila minutissima</name>
    <dbReference type="NCBI Taxonomy" id="64525"/>
    <lineage>
        <taxon>Eukaryota</taxon>
        <taxon>Fungi</taxon>
        <taxon>Fungi incertae sedis</taxon>
        <taxon>Mucoromycota</taxon>
        <taxon>Mortierellomycotina</taxon>
        <taxon>Mortierellomycetes</taxon>
        <taxon>Mortierellales</taxon>
        <taxon>Mortierellaceae</taxon>
        <taxon>Podila</taxon>
    </lineage>
</organism>
<feature type="compositionally biased region" description="Polar residues" evidence="2">
    <location>
        <begin position="190"/>
        <end position="208"/>
    </location>
</feature>
<dbReference type="Pfam" id="PF00169">
    <property type="entry name" value="PH"/>
    <property type="match status" value="1"/>
</dbReference>
<dbReference type="GO" id="GO:0007165">
    <property type="term" value="P:signal transduction"/>
    <property type="evidence" value="ECO:0007669"/>
    <property type="project" value="InterPro"/>
</dbReference>
<evidence type="ECO:0000259" key="4">
    <source>
        <dbReference type="PROSITE" id="PS50020"/>
    </source>
</evidence>
<feature type="compositionally biased region" description="Basic and acidic residues" evidence="2">
    <location>
        <begin position="852"/>
        <end position="865"/>
    </location>
</feature>
<sequence>MQWAIAEWDYVATHDDELEIAMDCRESFQRTVAGYWKESTFEEIHADAHPIAPSDYSYEVVHETDDITAPAHAWEAPDASAPSSIGSSPFQDHIDSKPSPPPEPSDTSDADEVVLPPDWSATTNNKGRLYYYNVVTKETSWKLPCAISTPIDSPELNTHVNHPDLSTDEVHQVLPRGWNSAHDEDGSMYFFNSSTGETTWDKPTSPGSPDTDDSRFQSPDPSEPQGAPFDGMTPLVETSTPKSAATSPTTVSRATPKRQSSVDENMLQSQLLSLSLSEEELNALTLNQLPMEHIQRKGSLRVKSQKVSSNATISSWKDYWIVVYKGFLLFYRDDNGVIKGAYSLKSSSDSMIKIRHATQVKPSGCFDAGKVAVDLATKDQALTKKKNVFYLTPGTSVRLLLQDSSGNDEKAWVRDIQASLASRRADESSGCEEPYLIQILRRQTSGGGEASGLKMNKKIEEKNVKSTNRNHNPLKLDKTRGIRSMVAQGIHVPRRKSTQDERLRLPDEETLVDDSHDAPLQDTKPSGRPILNSKRTSSRDHSKDYRRDSEQDSSSMVFNSNDASGSPSSGVTGGSSLQLSGAAHNTKVKLSNMSRSFFSKDKDKDKEKDRNRDADKNKDRSKDKSKDKHRDKEKDKDTKKAQVKSTQVFGGSLAVEPGRTIPNVVGLCVKTIEARGLSTAGIYRVSGHMSSIQNLKRAFNEGSDVEKLIEKEPDINTIAALLKLYFRELREPLMLFDFYPSFIAAADIEDYNEKLYTIKSLVHSLPEPNFSTLQYLMMHLGHIQDQYQTTKMDSANLAICFAPNLLRQEVDDLTSIINTGKQSSIVDTLIEQREWVFDPYPEEDEEDEEGGQGEKEDEPTHHDQDMFVQYETQETGDEVNVFDRALDTEEGHFAQEQQ</sequence>
<evidence type="ECO:0000256" key="2">
    <source>
        <dbReference type="SAM" id="MobiDB-lite"/>
    </source>
</evidence>
<keyword evidence="7" id="KW-1185">Reference proteome</keyword>
<evidence type="ECO:0000259" key="5">
    <source>
        <dbReference type="PROSITE" id="PS50238"/>
    </source>
</evidence>
<dbReference type="Pfam" id="PF00620">
    <property type="entry name" value="RhoGAP"/>
    <property type="match status" value="1"/>
</dbReference>
<feature type="compositionally biased region" description="Polar residues" evidence="2">
    <location>
        <begin position="81"/>
        <end position="90"/>
    </location>
</feature>
<dbReference type="SMART" id="SM00456">
    <property type="entry name" value="WW"/>
    <property type="match status" value="2"/>
</dbReference>
<evidence type="ECO:0000313" key="6">
    <source>
        <dbReference type="EMBL" id="KAF9336476.1"/>
    </source>
</evidence>
<dbReference type="CDD" id="cd00201">
    <property type="entry name" value="WW"/>
    <property type="match status" value="2"/>
</dbReference>
<dbReference type="PROSITE" id="PS50003">
    <property type="entry name" value="PH_DOMAIN"/>
    <property type="match status" value="1"/>
</dbReference>
<dbReference type="GO" id="GO:0005737">
    <property type="term" value="C:cytoplasm"/>
    <property type="evidence" value="ECO:0007669"/>
    <property type="project" value="TreeGrafter"/>
</dbReference>
<dbReference type="PROSITE" id="PS01159">
    <property type="entry name" value="WW_DOMAIN_1"/>
    <property type="match status" value="2"/>
</dbReference>
<feature type="domain" description="Rho-GAP" evidence="5">
    <location>
        <begin position="651"/>
        <end position="837"/>
    </location>
</feature>
<dbReference type="InterPro" id="IPR001849">
    <property type="entry name" value="PH_domain"/>
</dbReference>
<dbReference type="Pfam" id="PF00397">
    <property type="entry name" value="WW"/>
    <property type="match status" value="2"/>
</dbReference>
<dbReference type="SUPFAM" id="SSF51045">
    <property type="entry name" value="WW domain"/>
    <property type="match status" value="2"/>
</dbReference>
<comment type="caution">
    <text evidence="6">The sequence shown here is derived from an EMBL/GenBank/DDBJ whole genome shotgun (WGS) entry which is preliminary data.</text>
</comment>